<dbReference type="OrthoDB" id="5119752at2"/>
<dbReference type="RefSeq" id="WP_067873601.1">
    <property type="nucleotide sequence ID" value="NZ_CP013979.1"/>
</dbReference>
<keyword evidence="2" id="KW-1185">Reference proteome</keyword>
<reference evidence="2" key="2">
    <citation type="submission" date="2016-01" db="EMBL/GenBank/DDBJ databases">
        <title>Complete genome sequence of Agromyces aureus AR33T and comparison with related organisms.</title>
        <authorList>
            <person name="Corretto E."/>
            <person name="Antonielli L."/>
            <person name="Sessitsch A."/>
            <person name="Brader G."/>
        </authorList>
    </citation>
    <scope>NUCLEOTIDE SEQUENCE [LARGE SCALE GENOMIC DNA]</scope>
    <source>
        <strain evidence="2">AR33</strain>
    </source>
</reference>
<gene>
    <name evidence="1" type="ORF">ATC03_04395</name>
</gene>
<protein>
    <submittedName>
        <fullName evidence="1">Uncharacterized protein</fullName>
    </submittedName>
</protein>
<reference evidence="1 2" key="1">
    <citation type="journal article" date="2016" name="Int. J. Syst. Evol. Microbiol.">
        <title>Agromyces aureus sp. nov., isolated from the rhizosphere of Salix caprea L. grown in a heavy-metal-contaminated soil.</title>
        <authorList>
            <person name="Corretto E."/>
            <person name="Antonielli L."/>
            <person name="Sessitsch A."/>
            <person name="Compant S."/>
            <person name="Gorfer M."/>
            <person name="Kuffner M."/>
            <person name="Brader G."/>
        </authorList>
    </citation>
    <scope>NUCLEOTIDE SEQUENCE [LARGE SCALE GENOMIC DNA]</scope>
    <source>
        <strain evidence="1 2">AR33</strain>
    </source>
</reference>
<dbReference type="AlphaFoldDB" id="A0A191WCU3"/>
<dbReference type="EMBL" id="CP013979">
    <property type="protein sequence ID" value="ANJ26085.1"/>
    <property type="molecule type" value="Genomic_DNA"/>
</dbReference>
<evidence type="ECO:0000313" key="1">
    <source>
        <dbReference type="EMBL" id="ANJ26085.1"/>
    </source>
</evidence>
<sequence>MTPDAAASATRRIELTLRKPWFALHWGVRPTLVIGGRGQPVQWGHGTWQVPADETAVIGVFLFNRMWRYGRAEFALEPRHPPALVYRAPMLPFGPGRMRADVTASRAPGRR</sequence>
<name>A0A191WCU3_9MICO</name>
<organism evidence="1 2">
    <name type="scientific">Agromyces aureus</name>
    <dbReference type="NCBI Taxonomy" id="453304"/>
    <lineage>
        <taxon>Bacteria</taxon>
        <taxon>Bacillati</taxon>
        <taxon>Actinomycetota</taxon>
        <taxon>Actinomycetes</taxon>
        <taxon>Micrococcales</taxon>
        <taxon>Microbacteriaceae</taxon>
        <taxon>Agromyces</taxon>
    </lineage>
</organism>
<evidence type="ECO:0000313" key="2">
    <source>
        <dbReference type="Proteomes" id="UP000078437"/>
    </source>
</evidence>
<dbReference type="Proteomes" id="UP000078437">
    <property type="component" value="Chromosome"/>
</dbReference>
<accession>A0A191WCU3</accession>
<proteinExistence type="predicted"/>
<dbReference type="KEGG" id="agy:ATC03_04395"/>
<dbReference type="STRING" id="453304.ATC03_04395"/>